<keyword evidence="3" id="KW-1185">Reference proteome</keyword>
<name>A0A812QI66_9DINO</name>
<feature type="region of interest" description="Disordered" evidence="1">
    <location>
        <begin position="1"/>
        <end position="21"/>
    </location>
</feature>
<organism evidence="2 3">
    <name type="scientific">Symbiodinium necroappetens</name>
    <dbReference type="NCBI Taxonomy" id="1628268"/>
    <lineage>
        <taxon>Eukaryota</taxon>
        <taxon>Sar</taxon>
        <taxon>Alveolata</taxon>
        <taxon>Dinophyceae</taxon>
        <taxon>Suessiales</taxon>
        <taxon>Symbiodiniaceae</taxon>
        <taxon>Symbiodinium</taxon>
    </lineage>
</organism>
<accession>A0A812QI66</accession>
<dbReference type="EMBL" id="CAJNJA010016176">
    <property type="protein sequence ID" value="CAE7376137.1"/>
    <property type="molecule type" value="Genomic_DNA"/>
</dbReference>
<comment type="caution">
    <text evidence="2">The sequence shown here is derived from an EMBL/GenBank/DDBJ whole genome shotgun (WGS) entry which is preliminary data.</text>
</comment>
<feature type="region of interest" description="Disordered" evidence="1">
    <location>
        <begin position="114"/>
        <end position="154"/>
    </location>
</feature>
<proteinExistence type="predicted"/>
<sequence length="281" mass="30687">MWLTGRGHFPSVRRRESTREGALTRDRLLEGESCSRRATAMARTSSCGCTDYNTPTYFANRTSLGQPASSNMALGFGLPFRAAGFQAREHYVHDAFMASVEACRPASALDPLRGLGASNSHDGGAPSRARSRDCHSSGGRRSKLRPASAGDAAPRVWTGTRSCCWRCHAACALTPQRRRLGRQAPDHLGIGEPRVLVLWPAYFGRQWYRYCSASTCSSSRRPPLSYCMLQTRDVATHAPDLGKVSMARCFDASSSTKASLTTLASRSIVRQCRGAAHFHVI</sequence>
<dbReference type="OrthoDB" id="10526940at2759"/>
<evidence type="ECO:0000256" key="1">
    <source>
        <dbReference type="SAM" id="MobiDB-lite"/>
    </source>
</evidence>
<dbReference type="Proteomes" id="UP000601435">
    <property type="component" value="Unassembled WGS sequence"/>
</dbReference>
<evidence type="ECO:0000313" key="2">
    <source>
        <dbReference type="EMBL" id="CAE7376137.1"/>
    </source>
</evidence>
<dbReference type="AlphaFoldDB" id="A0A812QI66"/>
<reference evidence="2" key="1">
    <citation type="submission" date="2021-02" db="EMBL/GenBank/DDBJ databases">
        <authorList>
            <person name="Dougan E. K."/>
            <person name="Rhodes N."/>
            <person name="Thang M."/>
            <person name="Chan C."/>
        </authorList>
    </citation>
    <scope>NUCLEOTIDE SEQUENCE</scope>
</reference>
<gene>
    <name evidence="2" type="ORF">SNEC2469_LOCUS10146</name>
</gene>
<evidence type="ECO:0000313" key="3">
    <source>
        <dbReference type="Proteomes" id="UP000601435"/>
    </source>
</evidence>
<protein>
    <submittedName>
        <fullName evidence="2">Uncharacterized protein</fullName>
    </submittedName>
</protein>